<gene>
    <name evidence="1" type="ORF">N3K66_005116</name>
</gene>
<evidence type="ECO:0000313" key="2">
    <source>
        <dbReference type="Proteomes" id="UP001163324"/>
    </source>
</evidence>
<protein>
    <submittedName>
        <fullName evidence="1">Uncharacterized protein</fullName>
    </submittedName>
</protein>
<dbReference type="EMBL" id="CM047943">
    <property type="protein sequence ID" value="KAI9900854.1"/>
    <property type="molecule type" value="Genomic_DNA"/>
</dbReference>
<accession>A0ACC0V379</accession>
<organism evidence="1 2">
    <name type="scientific">Trichothecium roseum</name>
    <dbReference type="NCBI Taxonomy" id="47278"/>
    <lineage>
        <taxon>Eukaryota</taxon>
        <taxon>Fungi</taxon>
        <taxon>Dikarya</taxon>
        <taxon>Ascomycota</taxon>
        <taxon>Pezizomycotina</taxon>
        <taxon>Sordariomycetes</taxon>
        <taxon>Hypocreomycetidae</taxon>
        <taxon>Hypocreales</taxon>
        <taxon>Hypocreales incertae sedis</taxon>
        <taxon>Trichothecium</taxon>
    </lineage>
</organism>
<dbReference type="Proteomes" id="UP001163324">
    <property type="component" value="Chromosome 4"/>
</dbReference>
<evidence type="ECO:0000313" key="1">
    <source>
        <dbReference type="EMBL" id="KAI9900854.1"/>
    </source>
</evidence>
<keyword evidence="2" id="KW-1185">Reference proteome</keyword>
<proteinExistence type="predicted"/>
<reference evidence="1" key="1">
    <citation type="submission" date="2022-10" db="EMBL/GenBank/DDBJ databases">
        <title>Complete Genome of Trichothecium roseum strain YXFP-22015, a Plant Pathogen Isolated from Citrus.</title>
        <authorList>
            <person name="Wang Y."/>
            <person name="Zhu L."/>
        </authorList>
    </citation>
    <scope>NUCLEOTIDE SEQUENCE</scope>
    <source>
        <strain evidence="1">YXFP-22015</strain>
    </source>
</reference>
<comment type="caution">
    <text evidence="1">The sequence shown here is derived from an EMBL/GenBank/DDBJ whole genome shotgun (WGS) entry which is preliminary data.</text>
</comment>
<name>A0ACC0V379_9HYPO</name>
<sequence length="292" mass="32735">MQGMSFEELELLQPEDLSNPDSLTCTTTTTILIHDGGGTVFPYHRLGPMSRNLYGIANPNFFSGAEFPGGVIEMGRLYADFIRSAIRDRRRFRTRRKLNGAVDILLGGWSFGGYLSLEVASQLRDDEDINVVGIVMVDSDYDVHLRHEPADMVPIDVEEQGRTATEVLSRRCMSKAIRMLDAWTPPAWENKKEEGAEDGGTDTSRPRCILIRCKDYQPTESGQVSAADRLRANPTLGWSSYDETLLEKVIDISGHHFNIFEEELVEGTTTALKEALEALDPIPPRWKLLQTT</sequence>